<evidence type="ECO:0000256" key="2">
    <source>
        <dbReference type="ARBA" id="ARBA00022643"/>
    </source>
</evidence>
<evidence type="ECO:0000256" key="4">
    <source>
        <dbReference type="ARBA" id="ARBA00023002"/>
    </source>
</evidence>
<dbReference type="InterPro" id="IPR023936">
    <property type="entry name" value="RutE-like"/>
</dbReference>
<reference evidence="7" key="1">
    <citation type="journal article" date="2014" name="Int. J. Syst. Evol. Microbiol.">
        <title>Complete genome sequence of Corynebacterium casei LMG S-19264T (=DSM 44701T), isolated from a smear-ripened cheese.</title>
        <authorList>
            <consortium name="US DOE Joint Genome Institute (JGI-PGF)"/>
            <person name="Walter F."/>
            <person name="Albersmeier A."/>
            <person name="Kalinowski J."/>
            <person name="Ruckert C."/>
        </authorList>
    </citation>
    <scope>NUCLEOTIDE SEQUENCE</scope>
    <source>
        <strain evidence="7">VKM B-2347</strain>
    </source>
</reference>
<comment type="cofactor">
    <cofactor evidence="5">
        <name>FMN</name>
        <dbReference type="ChEBI" id="CHEBI:58210"/>
    </cofactor>
</comment>
<dbReference type="CDD" id="cd02148">
    <property type="entry name" value="RutE-like"/>
    <property type="match status" value="1"/>
</dbReference>
<comment type="similarity">
    <text evidence="5">Belongs to the nitroreductase family. HadB/RutE subfamily.</text>
</comment>
<dbReference type="HAMAP" id="MF_01204">
    <property type="entry name" value="Oxidoreductase_RutE_HadB"/>
    <property type="match status" value="1"/>
</dbReference>
<keyword evidence="2 5" id="KW-0288">FMN</keyword>
<evidence type="ECO:0000256" key="3">
    <source>
        <dbReference type="ARBA" id="ARBA00022857"/>
    </source>
</evidence>
<dbReference type="EMBL" id="BSFI01000008">
    <property type="protein sequence ID" value="GLK68797.1"/>
    <property type="molecule type" value="Genomic_DNA"/>
</dbReference>
<dbReference type="PANTHER" id="PTHR43543">
    <property type="entry name" value="MALONIC SEMIALDEHYDE REDUCTASE RUTE-RELATED"/>
    <property type="match status" value="1"/>
</dbReference>
<organism evidence="7 8">
    <name type="scientific">Hansschlegelia plantiphila</name>
    <dbReference type="NCBI Taxonomy" id="374655"/>
    <lineage>
        <taxon>Bacteria</taxon>
        <taxon>Pseudomonadati</taxon>
        <taxon>Pseudomonadota</taxon>
        <taxon>Alphaproteobacteria</taxon>
        <taxon>Hyphomicrobiales</taxon>
        <taxon>Methylopilaceae</taxon>
        <taxon>Hansschlegelia</taxon>
    </lineage>
</organism>
<dbReference type="Proteomes" id="UP001143372">
    <property type="component" value="Unassembled WGS sequence"/>
</dbReference>
<dbReference type="AlphaFoldDB" id="A0A9W6J1U0"/>
<keyword evidence="1 5" id="KW-0285">Flavoprotein</keyword>
<keyword evidence="4 5" id="KW-0560">Oxidoreductase</keyword>
<dbReference type="NCBIfam" id="NF003768">
    <property type="entry name" value="PRK05365.1"/>
    <property type="match status" value="1"/>
</dbReference>
<protein>
    <recommendedName>
        <fullName evidence="5">Putative NADH dehydrogenase/NAD(P)H nitroreductase GCM10008179_24350</fullName>
        <ecNumber evidence="5">1.-.-.-</ecNumber>
    </recommendedName>
</protein>
<sequence>MTGPHRAPLDDASLDTLFRTARTHNSFSAEPVSETTLRALFELVKMGPTSANGLPGRFVFVTSEEGKAKLAPALSSANRDKTLKAPVTVIVGHDLRWLDNLPRFFPHAPTAKSWFEGNDAAIEETAFRNGTLMGGYLILAARSLGLDCGPMSGFDKAKIDEAFFEGTTFRTNFLVNLGYGDGQNMFERLPRPDFDEFCRIA</sequence>
<evidence type="ECO:0000259" key="6">
    <source>
        <dbReference type="Pfam" id="PF00881"/>
    </source>
</evidence>
<gene>
    <name evidence="7" type="ORF">GCM10008179_24350</name>
</gene>
<feature type="domain" description="Nitroreductase" evidence="6">
    <location>
        <begin position="21"/>
        <end position="163"/>
    </location>
</feature>
<evidence type="ECO:0000256" key="1">
    <source>
        <dbReference type="ARBA" id="ARBA00022630"/>
    </source>
</evidence>
<dbReference type="EC" id="1.-.-.-" evidence="5"/>
<accession>A0A9W6J1U0</accession>
<evidence type="ECO:0000313" key="7">
    <source>
        <dbReference type="EMBL" id="GLK68797.1"/>
    </source>
</evidence>
<evidence type="ECO:0000313" key="8">
    <source>
        <dbReference type="Proteomes" id="UP001143372"/>
    </source>
</evidence>
<proteinExistence type="inferred from homology"/>
<evidence type="ECO:0000256" key="5">
    <source>
        <dbReference type="HAMAP-Rule" id="MF_01204"/>
    </source>
</evidence>
<dbReference type="InterPro" id="IPR029479">
    <property type="entry name" value="Nitroreductase"/>
</dbReference>
<dbReference type="Pfam" id="PF00881">
    <property type="entry name" value="Nitroreductase"/>
    <property type="match status" value="1"/>
</dbReference>
<dbReference type="GO" id="GO:0016491">
    <property type="term" value="F:oxidoreductase activity"/>
    <property type="evidence" value="ECO:0007669"/>
    <property type="project" value="UniProtKB-UniRule"/>
</dbReference>
<keyword evidence="3 5" id="KW-0521">NADP</keyword>
<comment type="caution">
    <text evidence="7">The sequence shown here is derived from an EMBL/GenBank/DDBJ whole genome shotgun (WGS) entry which is preliminary data.</text>
</comment>
<name>A0A9W6J1U0_9HYPH</name>
<dbReference type="PANTHER" id="PTHR43543:SF1">
    <property type="entry name" value="MALONIC SEMIALDEHYDE REDUCTASE RUTE-RELATED"/>
    <property type="match status" value="1"/>
</dbReference>
<dbReference type="InterPro" id="IPR000415">
    <property type="entry name" value="Nitroreductase-like"/>
</dbReference>
<dbReference type="Gene3D" id="3.40.109.10">
    <property type="entry name" value="NADH Oxidase"/>
    <property type="match status" value="1"/>
</dbReference>
<dbReference type="SUPFAM" id="SSF55469">
    <property type="entry name" value="FMN-dependent nitroreductase-like"/>
    <property type="match status" value="1"/>
</dbReference>
<keyword evidence="8" id="KW-1185">Reference proteome</keyword>
<dbReference type="RefSeq" id="WP_271169015.1">
    <property type="nucleotide sequence ID" value="NZ_BSFI01000008.1"/>
</dbReference>
<reference evidence="7" key="2">
    <citation type="submission" date="2023-01" db="EMBL/GenBank/DDBJ databases">
        <authorList>
            <person name="Sun Q."/>
            <person name="Evtushenko L."/>
        </authorList>
    </citation>
    <scope>NUCLEOTIDE SEQUENCE</scope>
    <source>
        <strain evidence="7">VKM B-2347</strain>
    </source>
</reference>
<dbReference type="InterPro" id="IPR050461">
    <property type="entry name" value="Nitroreductase_HadB/RutE"/>
</dbReference>
<keyword evidence="5" id="KW-0520">NAD</keyword>